<name>A0A5D0MMC2_9BACT</name>
<sequence length="148" mass="16853">MKKIDDILKGKVLFVGIGNEMRGDDGIGPFFVKKGRRLLDDYQFLNVKETPENYFDKMLEKDIDTLIFVDAVDFNSSPGTIKLFGKDQIVNSSISTHNSSLKMSINFLKQFKANLRIFLIGIQPENCQLNNNLSFNVKSSIDRLLDKL</sequence>
<dbReference type="Pfam" id="PF01750">
    <property type="entry name" value="HycI"/>
    <property type="match status" value="1"/>
</dbReference>
<keyword evidence="2 5" id="KW-0645">Protease</keyword>
<accession>A0A5D0MMC2</accession>
<evidence type="ECO:0000256" key="4">
    <source>
        <dbReference type="ARBA" id="ARBA00022801"/>
    </source>
</evidence>
<dbReference type="PANTHER" id="PTHR30302">
    <property type="entry name" value="HYDROGENASE 1 MATURATION PROTEASE"/>
    <property type="match status" value="1"/>
</dbReference>
<protein>
    <submittedName>
        <fullName evidence="5">Hydrogenase maturation protease</fullName>
    </submittedName>
</protein>
<keyword evidence="4" id="KW-0378">Hydrolase</keyword>
<keyword evidence="6" id="KW-1185">Reference proteome</keyword>
<dbReference type="GO" id="GO:0008047">
    <property type="term" value="F:enzyme activator activity"/>
    <property type="evidence" value="ECO:0007669"/>
    <property type="project" value="InterPro"/>
</dbReference>
<dbReference type="GO" id="GO:0004190">
    <property type="term" value="F:aspartic-type endopeptidase activity"/>
    <property type="evidence" value="ECO:0007669"/>
    <property type="project" value="UniProtKB-KW"/>
</dbReference>
<dbReference type="PANTHER" id="PTHR30302:SF1">
    <property type="entry name" value="HYDROGENASE 2 MATURATION PROTEASE"/>
    <property type="match status" value="1"/>
</dbReference>
<dbReference type="Gene3D" id="3.40.50.1450">
    <property type="entry name" value="HybD-like"/>
    <property type="match status" value="1"/>
</dbReference>
<evidence type="ECO:0000256" key="1">
    <source>
        <dbReference type="ARBA" id="ARBA00006814"/>
    </source>
</evidence>
<keyword evidence="3" id="KW-0064">Aspartyl protease</keyword>
<evidence type="ECO:0000313" key="6">
    <source>
        <dbReference type="Proteomes" id="UP000324143"/>
    </source>
</evidence>
<comment type="similarity">
    <text evidence="1">Belongs to the peptidase A31 family.</text>
</comment>
<evidence type="ECO:0000256" key="3">
    <source>
        <dbReference type="ARBA" id="ARBA00022750"/>
    </source>
</evidence>
<comment type="caution">
    <text evidence="5">The sequence shown here is derived from an EMBL/GenBank/DDBJ whole genome shotgun (WGS) entry which is preliminary data.</text>
</comment>
<proteinExistence type="inferred from homology"/>
<dbReference type="SUPFAM" id="SSF53163">
    <property type="entry name" value="HybD-like"/>
    <property type="match status" value="1"/>
</dbReference>
<dbReference type="InterPro" id="IPR000671">
    <property type="entry name" value="Peptidase_A31"/>
</dbReference>
<dbReference type="InterPro" id="IPR023430">
    <property type="entry name" value="Pept_HybD-like_dom_sf"/>
</dbReference>
<evidence type="ECO:0000313" key="5">
    <source>
        <dbReference type="EMBL" id="TYB31739.1"/>
    </source>
</evidence>
<organism evidence="5 6">
    <name type="scientific">Candidatus Mcinerneyibacterium aminivorans</name>
    <dbReference type="NCBI Taxonomy" id="2703815"/>
    <lineage>
        <taxon>Bacteria</taxon>
        <taxon>Candidatus Macinerneyibacteriota</taxon>
        <taxon>Candidatus Mcinerneyibacteria</taxon>
        <taxon>Candidatus Mcinerneyibacteriales</taxon>
        <taxon>Candidatus Mcinerneyibacteriaceae</taxon>
        <taxon>Candidatus Mcinerneyibacterium</taxon>
    </lineage>
</organism>
<evidence type="ECO:0000256" key="2">
    <source>
        <dbReference type="ARBA" id="ARBA00022670"/>
    </source>
</evidence>
<dbReference type="EMBL" id="VSIX01000029">
    <property type="protein sequence ID" value="TYB31739.1"/>
    <property type="molecule type" value="Genomic_DNA"/>
</dbReference>
<dbReference type="Proteomes" id="UP000324143">
    <property type="component" value="Unassembled WGS sequence"/>
</dbReference>
<dbReference type="AlphaFoldDB" id="A0A5D0MMC2"/>
<dbReference type="PRINTS" id="PR00446">
    <property type="entry name" value="HYDRGNUPTAKE"/>
</dbReference>
<dbReference type="GO" id="GO:0016485">
    <property type="term" value="P:protein processing"/>
    <property type="evidence" value="ECO:0007669"/>
    <property type="project" value="TreeGrafter"/>
</dbReference>
<dbReference type="NCBIfam" id="TIGR00072">
    <property type="entry name" value="hydrog_prot"/>
    <property type="match status" value="1"/>
</dbReference>
<reference evidence="5" key="1">
    <citation type="submission" date="2019-08" db="EMBL/GenBank/DDBJ databases">
        <title>Genomic characterization of a novel candidate phylum (ARYD3) from a high temperature, high salinity tertiary oil reservoir in north central Oklahoma, USA.</title>
        <authorList>
            <person name="Youssef N.H."/>
            <person name="Yadav A."/>
            <person name="Elshahed M.S."/>
        </authorList>
    </citation>
    <scope>NUCLEOTIDE SEQUENCE [LARGE SCALE GENOMIC DNA]</scope>
    <source>
        <strain evidence="5">ARYD3</strain>
    </source>
</reference>
<gene>
    <name evidence="5" type="ORF">FXF47_02395</name>
</gene>